<dbReference type="AlphaFoldDB" id="A0A9D4UJ83"/>
<comment type="caution">
    <text evidence="1">The sequence shown here is derived from an EMBL/GenBank/DDBJ whole genome shotgun (WGS) entry which is preliminary data.</text>
</comment>
<evidence type="ECO:0000313" key="2">
    <source>
        <dbReference type="Proteomes" id="UP000886520"/>
    </source>
</evidence>
<reference evidence="1" key="1">
    <citation type="submission" date="2021-01" db="EMBL/GenBank/DDBJ databases">
        <title>Adiantum capillus-veneris genome.</title>
        <authorList>
            <person name="Fang Y."/>
            <person name="Liao Q."/>
        </authorList>
    </citation>
    <scope>NUCLEOTIDE SEQUENCE</scope>
    <source>
        <strain evidence="1">H3</strain>
        <tissue evidence="1">Leaf</tissue>
    </source>
</reference>
<gene>
    <name evidence="1" type="ORF">GOP47_0016849</name>
</gene>
<organism evidence="1 2">
    <name type="scientific">Adiantum capillus-veneris</name>
    <name type="common">Maidenhair fern</name>
    <dbReference type="NCBI Taxonomy" id="13818"/>
    <lineage>
        <taxon>Eukaryota</taxon>
        <taxon>Viridiplantae</taxon>
        <taxon>Streptophyta</taxon>
        <taxon>Embryophyta</taxon>
        <taxon>Tracheophyta</taxon>
        <taxon>Polypodiopsida</taxon>
        <taxon>Polypodiidae</taxon>
        <taxon>Polypodiales</taxon>
        <taxon>Pteridineae</taxon>
        <taxon>Pteridaceae</taxon>
        <taxon>Vittarioideae</taxon>
        <taxon>Adiantum</taxon>
    </lineage>
</organism>
<evidence type="ECO:0000313" key="1">
    <source>
        <dbReference type="EMBL" id="KAI5068504.1"/>
    </source>
</evidence>
<dbReference type="EMBL" id="JABFUD020000016">
    <property type="protein sequence ID" value="KAI5068504.1"/>
    <property type="molecule type" value="Genomic_DNA"/>
</dbReference>
<dbReference type="Proteomes" id="UP000886520">
    <property type="component" value="Chromosome 16"/>
</dbReference>
<proteinExistence type="predicted"/>
<accession>A0A9D4UJ83</accession>
<keyword evidence="2" id="KW-1185">Reference proteome</keyword>
<sequence>MRVEEELRMLEMLHEHLNRHGCIPSEQDSDPFWHYCQTLFATRFSVRQLKRKMFAFYRQQTEIMECCMFEAGAETANSEGQNVLTSLPLPHKDQHETEEATVLKESALTSKDKHPSNIVVVKLDSDAEQEFIPSLVRPYSDAEWKLNVVLDNASPLHFSQTLREAARILNKNDGDAASSSNLLQIPVNGATISVKNSGFKLVREGFNPVPDLVQTEECSHLPGAADQLGHDKDMLTLIEGPASPLTTRCHVNESLLELQDPLPSYNTCMEVCQKEYGSGFRSISSSLADVCHRNAQMYGDGSAERKVQDRTQAHINDVADANGDMLSLQTKPDAKLSYPQAISDESVAILQHANLNLRRKRCTDASMLQCRYQIKRLRQSAMKDLAETMIILSQCSLPPQ</sequence>
<dbReference type="OrthoDB" id="10611443at2759"/>
<protein>
    <submittedName>
        <fullName evidence="1">Uncharacterized protein</fullName>
    </submittedName>
</protein>
<name>A0A9D4UJ83_ADICA</name>